<organism evidence="1 2">
    <name type="scientific">Gordonia pseudamarae</name>
    <dbReference type="NCBI Taxonomy" id="2831662"/>
    <lineage>
        <taxon>Bacteria</taxon>
        <taxon>Bacillati</taxon>
        <taxon>Actinomycetota</taxon>
        <taxon>Actinomycetes</taxon>
        <taxon>Mycobacteriales</taxon>
        <taxon>Gordoniaceae</taxon>
        <taxon>Gordonia</taxon>
    </lineage>
</organism>
<gene>
    <name evidence="1" type="ORF">GII31_00800</name>
</gene>
<proteinExistence type="predicted"/>
<dbReference type="Proteomes" id="UP001059836">
    <property type="component" value="Chromosome"/>
</dbReference>
<accession>A0ABX6IQB3</accession>
<name>A0ABX6IQB3_9ACTN</name>
<protein>
    <submittedName>
        <fullName evidence="1">Uncharacterized protein</fullName>
    </submittedName>
</protein>
<sequence>MTDKFLDSERQLSQIDIAVGLARQLDPNTRTTRDWQSLRDRQLQIVTEYLRLTATPDPGARDRTPPPTAAEIAACTTAIDALSTDMSGFAQHHHDELTAASGAGSLAHQETHRARVAAHESLAQLERAPDGIRRLRSVESAARTVREGLSRLEVAATLPERRRAAAALSANAHRLRAAVTEAVTLPEQADRVIRSVETRMSAIGNRAGALPDALSGLLREFSSACSADLRDNRREVDRHLTDARDDVEQARRHVRTDPDVAIEDAGRAREHLDSAERAVDQVLDRLRTLRDVRADPAGHERKVRFRLRDAQQFAVNHALVDDWGSVLDAQGDRIDRATTLLTRIHSDYWAYWTELRAVDARITEIIDRMRGQLAKT</sequence>
<evidence type="ECO:0000313" key="2">
    <source>
        <dbReference type="Proteomes" id="UP001059836"/>
    </source>
</evidence>
<reference evidence="1" key="1">
    <citation type="journal article" date="2021" name="Nat. Microbiol.">
        <title>Cocultivation of an ultrasmall environmental parasitic bacterium with lytic ability against bacteria associated with wastewater foams.</title>
        <authorList>
            <person name="Batinovic S."/>
            <person name="Rose J.J.A."/>
            <person name="Ratcliffe J."/>
            <person name="Seviour R.J."/>
            <person name="Petrovski S."/>
        </authorList>
    </citation>
    <scope>NUCLEOTIDE SEQUENCE</scope>
    <source>
        <strain evidence="1">CON9</strain>
    </source>
</reference>
<dbReference type="EMBL" id="CP045809">
    <property type="protein sequence ID" value="QHN37241.1"/>
    <property type="molecule type" value="Genomic_DNA"/>
</dbReference>
<keyword evidence="2" id="KW-1185">Reference proteome</keyword>
<evidence type="ECO:0000313" key="1">
    <source>
        <dbReference type="EMBL" id="QHN37241.1"/>
    </source>
</evidence>